<sequence>MHIIDFSDFVNDSLNIEILKDIKVTEKREIIDEIAMIENGIRCVVEILSIDIGNRQENFELYSDILYSVNRISYFLNELKNNVNSHCPGEY</sequence>
<proteinExistence type="predicted"/>
<dbReference type="Proteomes" id="UP000839738">
    <property type="component" value="Unassembled WGS sequence"/>
</dbReference>
<dbReference type="EMBL" id="AAIFEU010000011">
    <property type="protein sequence ID" value="ECD6073566.1"/>
    <property type="molecule type" value="Genomic_DNA"/>
</dbReference>
<accession>A0A5Y2FGH9</accession>
<protein>
    <submittedName>
        <fullName evidence="1">Uncharacterized protein</fullName>
    </submittedName>
</protein>
<gene>
    <name evidence="1" type="ORF">E2D65_13570</name>
</gene>
<evidence type="ECO:0000313" key="1">
    <source>
        <dbReference type="EMBL" id="ECD6073566.1"/>
    </source>
</evidence>
<organism evidence="1">
    <name type="scientific">Salmonella newport</name>
    <dbReference type="NCBI Taxonomy" id="108619"/>
    <lineage>
        <taxon>Bacteria</taxon>
        <taxon>Pseudomonadati</taxon>
        <taxon>Pseudomonadota</taxon>
        <taxon>Gammaproteobacteria</taxon>
        <taxon>Enterobacterales</taxon>
        <taxon>Enterobacteriaceae</taxon>
        <taxon>Salmonella</taxon>
    </lineage>
</organism>
<dbReference type="AlphaFoldDB" id="A0A5Y2FGH9"/>
<comment type="caution">
    <text evidence="1">The sequence shown here is derived from an EMBL/GenBank/DDBJ whole genome shotgun (WGS) entry which is preliminary data.</text>
</comment>
<reference evidence="1" key="1">
    <citation type="submission" date="2019-03" db="EMBL/GenBank/DDBJ databases">
        <authorList>
            <person name="Ashton P.M."/>
            <person name="Dallman T."/>
            <person name="Nair S."/>
            <person name="De Pinna E."/>
            <person name="Peters T."/>
            <person name="Grant K."/>
        </authorList>
    </citation>
    <scope>NUCLEOTIDE SEQUENCE [LARGE SCALE GENOMIC DNA]</scope>
    <source>
        <strain evidence="1">161826</strain>
    </source>
</reference>
<name>A0A5Y2FGH9_SALNE</name>